<name>A0AAN8TBQ9_SOLBU</name>
<evidence type="ECO:0000313" key="4">
    <source>
        <dbReference type="Proteomes" id="UP001371456"/>
    </source>
</evidence>
<dbReference type="InterPro" id="IPR011990">
    <property type="entry name" value="TPR-like_helical_dom_sf"/>
</dbReference>
<accession>A0AAN8TBQ9</accession>
<dbReference type="InterPro" id="IPR046960">
    <property type="entry name" value="PPR_At4g14850-like_plant"/>
</dbReference>
<dbReference type="PROSITE" id="PS51375">
    <property type="entry name" value="PPR"/>
    <property type="match status" value="1"/>
</dbReference>
<dbReference type="Pfam" id="PF01535">
    <property type="entry name" value="PPR"/>
    <property type="match status" value="2"/>
</dbReference>
<dbReference type="AlphaFoldDB" id="A0AAN8TBQ9"/>
<evidence type="ECO:0000256" key="2">
    <source>
        <dbReference type="PROSITE-ProRule" id="PRU00708"/>
    </source>
</evidence>
<dbReference type="NCBIfam" id="TIGR00756">
    <property type="entry name" value="PPR"/>
    <property type="match status" value="2"/>
</dbReference>
<comment type="caution">
    <text evidence="3">The sequence shown here is derived from an EMBL/GenBank/DDBJ whole genome shotgun (WGS) entry which is preliminary data.</text>
</comment>
<dbReference type="GO" id="GO:0003723">
    <property type="term" value="F:RNA binding"/>
    <property type="evidence" value="ECO:0007669"/>
    <property type="project" value="InterPro"/>
</dbReference>
<dbReference type="Proteomes" id="UP001371456">
    <property type="component" value="Unassembled WGS sequence"/>
</dbReference>
<dbReference type="PANTHER" id="PTHR47926:SF430">
    <property type="entry name" value="PENTATRICOPEPTIDE REPEAT-CONTAINING PROTEIN"/>
    <property type="match status" value="1"/>
</dbReference>
<gene>
    <name evidence="3" type="ORF">RDI58_019484</name>
</gene>
<reference evidence="3 4" key="1">
    <citation type="submission" date="2024-02" db="EMBL/GenBank/DDBJ databases">
        <title>de novo genome assembly of Solanum bulbocastanum strain 11H21.</title>
        <authorList>
            <person name="Hosaka A.J."/>
        </authorList>
    </citation>
    <scope>NUCLEOTIDE SEQUENCE [LARGE SCALE GENOMIC DNA]</scope>
    <source>
        <tissue evidence="3">Young leaves</tissue>
    </source>
</reference>
<evidence type="ECO:0000256" key="1">
    <source>
        <dbReference type="ARBA" id="ARBA00022737"/>
    </source>
</evidence>
<keyword evidence="1" id="KW-0677">Repeat</keyword>
<dbReference type="Pfam" id="PF20431">
    <property type="entry name" value="E_motif"/>
    <property type="match status" value="1"/>
</dbReference>
<proteinExistence type="predicted"/>
<dbReference type="Gene3D" id="1.25.40.10">
    <property type="entry name" value="Tetratricopeptide repeat domain"/>
    <property type="match status" value="2"/>
</dbReference>
<dbReference type="InterPro" id="IPR002885">
    <property type="entry name" value="PPR_rpt"/>
</dbReference>
<dbReference type="EMBL" id="JBANQN010000008">
    <property type="protein sequence ID" value="KAK6781688.1"/>
    <property type="molecule type" value="Genomic_DNA"/>
</dbReference>
<evidence type="ECO:0008006" key="5">
    <source>
        <dbReference type="Google" id="ProtNLM"/>
    </source>
</evidence>
<evidence type="ECO:0000313" key="3">
    <source>
        <dbReference type="EMBL" id="KAK6781688.1"/>
    </source>
</evidence>
<keyword evidence="4" id="KW-1185">Reference proteome</keyword>
<sequence>MVSLLSARAHLGALDMGEWIHGFIRTKKIKIDFVLGNALIDMYFKCGNVESAIQVFHGLHDRNIFCWNSVIIGLGMHGYGKEAVDAFIAMEREGIKPDGRSGCLQEALELIKRKPMKPNAVVWGGLLRACHKHKDAKLGEQVTDNLLSLDPHDGGNYVFLSNFYASLNRWTEVDQCRKLMIKRGVRKTPGCRSIEVENMYMNL</sequence>
<organism evidence="3 4">
    <name type="scientific">Solanum bulbocastanum</name>
    <name type="common">Wild potato</name>
    <dbReference type="NCBI Taxonomy" id="147425"/>
    <lineage>
        <taxon>Eukaryota</taxon>
        <taxon>Viridiplantae</taxon>
        <taxon>Streptophyta</taxon>
        <taxon>Embryophyta</taxon>
        <taxon>Tracheophyta</taxon>
        <taxon>Spermatophyta</taxon>
        <taxon>Magnoliopsida</taxon>
        <taxon>eudicotyledons</taxon>
        <taxon>Gunneridae</taxon>
        <taxon>Pentapetalae</taxon>
        <taxon>asterids</taxon>
        <taxon>lamiids</taxon>
        <taxon>Solanales</taxon>
        <taxon>Solanaceae</taxon>
        <taxon>Solanoideae</taxon>
        <taxon>Solaneae</taxon>
        <taxon>Solanum</taxon>
    </lineage>
</organism>
<feature type="repeat" description="PPR" evidence="2">
    <location>
        <begin position="63"/>
        <end position="97"/>
    </location>
</feature>
<dbReference type="InterPro" id="IPR046848">
    <property type="entry name" value="E_motif"/>
</dbReference>
<protein>
    <recommendedName>
        <fullName evidence="5">Pentatricopeptide repeat-containing protein</fullName>
    </recommendedName>
</protein>
<dbReference type="PANTHER" id="PTHR47926">
    <property type="entry name" value="PENTATRICOPEPTIDE REPEAT-CONTAINING PROTEIN"/>
    <property type="match status" value="1"/>
</dbReference>
<dbReference type="GO" id="GO:0009451">
    <property type="term" value="P:RNA modification"/>
    <property type="evidence" value="ECO:0007669"/>
    <property type="project" value="InterPro"/>
</dbReference>